<dbReference type="GO" id="GO:0019031">
    <property type="term" value="C:viral envelope"/>
    <property type="evidence" value="ECO:0007669"/>
    <property type="project" value="UniProtKB-KW"/>
</dbReference>
<dbReference type="EMBL" id="DQ155161">
    <property type="protein sequence ID" value="ABA08250.1"/>
    <property type="molecule type" value="Genomic_DNA"/>
</dbReference>
<keyword evidence="1" id="KW-0946">Virion</keyword>
<name>Q3LX82_HV1</name>
<organism evidence="1">
    <name type="scientific">Human immunodeficiency virus type 1</name>
    <name type="common">HIV-1</name>
    <dbReference type="NCBI Taxonomy" id="11676"/>
    <lineage>
        <taxon>Viruses</taxon>
        <taxon>Riboviria</taxon>
        <taxon>Pararnavirae</taxon>
        <taxon>Artverviricota</taxon>
        <taxon>Revtraviricetes</taxon>
        <taxon>Ortervirales</taxon>
        <taxon>Retroviridae</taxon>
        <taxon>Orthoretrovirinae</taxon>
        <taxon>Lentivirus</taxon>
        <taxon>Lentivirus humimdef1</taxon>
    </lineage>
</organism>
<protein>
    <submittedName>
        <fullName evidence="1">Envelope glycoprotein</fullName>
    </submittedName>
</protein>
<feature type="non-terminal residue" evidence="1">
    <location>
        <position position="115"/>
    </location>
</feature>
<keyword evidence="1" id="KW-0261">Viral envelope protein</keyword>
<accession>Q3LX82</accession>
<feature type="non-terminal residue" evidence="1">
    <location>
        <position position="1"/>
    </location>
</feature>
<reference evidence="1" key="1">
    <citation type="journal article" date="2008" name="AIDS Res. Hum. Retroviruses">
        <title>HIV type 1 genetic diversity in Moyale, Mandera, and Turkana based on env-C2-V3 sequences.</title>
        <authorList>
            <person name="Khamadi S.A."/>
            <person name="Lihana R.W."/>
            <person name="Mwaniki D.L."/>
            <person name="Kinyua J."/>
            <person name="Lagat N."/>
            <person name="Carter J.Y."/>
            <person name="Ichimura H."/>
            <person name="Oishi I."/>
            <person name="Okoth F.A."/>
            <person name="Ochieng W."/>
        </authorList>
    </citation>
    <scope>NUCLEOTIDE SEQUENCE</scope>
    <source>
        <strain evidence="1">MYDH005</strain>
    </source>
</reference>
<proteinExistence type="predicted"/>
<gene>
    <name evidence="1" type="primary">env</name>
</gene>
<evidence type="ECO:0000313" key="1">
    <source>
        <dbReference type="EMBL" id="ABA08250.1"/>
    </source>
</evidence>
<sequence>HFSTDREYVEYHKHSFVCCDEAALCAAERTLPFIKMARGTCVTMDPDYSHWTGSSQGTFQSMCVTYLHSVGAWALGIGMEPAMYVPPFPRKLMASQRIPISLTSFQSSHAYSACL</sequence>
<organismHost>
    <name type="scientific">Homo sapiens</name>
    <name type="common">Human</name>
    <dbReference type="NCBI Taxonomy" id="9606"/>
</organismHost>